<dbReference type="RefSeq" id="WP_140998940.1">
    <property type="nucleotide sequence ID" value="NZ_VDCZ01000012.1"/>
</dbReference>
<comment type="caution">
    <text evidence="2">The sequence shown here is derived from an EMBL/GenBank/DDBJ whole genome shotgun (WGS) entry which is preliminary data.</text>
</comment>
<dbReference type="OrthoDB" id="1450382at2"/>
<organism evidence="2 3">
    <name type="scientific">Flavobacterium profundi</name>
    <dbReference type="NCBI Taxonomy" id="1774945"/>
    <lineage>
        <taxon>Bacteria</taxon>
        <taxon>Pseudomonadati</taxon>
        <taxon>Bacteroidota</taxon>
        <taxon>Flavobacteriia</taxon>
        <taxon>Flavobacteriales</taxon>
        <taxon>Flavobacteriaceae</taxon>
        <taxon>Flavobacterium</taxon>
    </lineage>
</organism>
<reference evidence="3" key="1">
    <citation type="submission" date="2019-05" db="EMBL/GenBank/DDBJ databases">
        <title>Flavobacterium profundi sp. nov., isolated from a deep-sea seamount.</title>
        <authorList>
            <person name="Zhang D.-C."/>
        </authorList>
    </citation>
    <scope>NUCLEOTIDE SEQUENCE [LARGE SCALE GENOMIC DNA]</scope>
    <source>
        <strain evidence="3">TP390</strain>
    </source>
</reference>
<keyword evidence="1" id="KW-0732">Signal</keyword>
<evidence type="ECO:0000313" key="3">
    <source>
        <dbReference type="Proteomes" id="UP000431264"/>
    </source>
</evidence>
<dbReference type="AlphaFoldDB" id="A0A6I4IV84"/>
<accession>A0A6I4IV84</accession>
<dbReference type="PROSITE" id="PS51257">
    <property type="entry name" value="PROKAR_LIPOPROTEIN"/>
    <property type="match status" value="1"/>
</dbReference>
<evidence type="ECO:0000256" key="1">
    <source>
        <dbReference type="SAM" id="SignalP"/>
    </source>
</evidence>
<evidence type="ECO:0008006" key="4">
    <source>
        <dbReference type="Google" id="ProtNLM"/>
    </source>
</evidence>
<protein>
    <recommendedName>
        <fullName evidence="4">Lipoprotein</fullName>
    </recommendedName>
</protein>
<evidence type="ECO:0000313" key="2">
    <source>
        <dbReference type="EMBL" id="MVO10518.1"/>
    </source>
</evidence>
<name>A0A6I4IV84_9FLAO</name>
<gene>
    <name evidence="2" type="ORF">GOQ30_15195</name>
</gene>
<sequence length="175" mass="20016">MKRASLLLLLLVLISCTSKKENTTATTLENNTQHDTVKVTETIVPEENPATENNDTSTNEITNEDYYICYTDDDVPTRVIWIRFTKDGKAQQVKYKGQKEAINLVFVSEETSEGGAHPTIESNYDEIYNGTKNGTYNLTHSGVWDYVTYTREKDKKQFHFTINHEADPYGKEPCF</sequence>
<keyword evidence="3" id="KW-1185">Reference proteome</keyword>
<feature type="chain" id="PRO_5026155435" description="Lipoprotein" evidence="1">
    <location>
        <begin position="21"/>
        <end position="175"/>
    </location>
</feature>
<dbReference type="Proteomes" id="UP000431264">
    <property type="component" value="Unassembled WGS sequence"/>
</dbReference>
<feature type="signal peptide" evidence="1">
    <location>
        <begin position="1"/>
        <end position="20"/>
    </location>
</feature>
<proteinExistence type="predicted"/>
<dbReference type="EMBL" id="WQLW01000012">
    <property type="protein sequence ID" value="MVO10518.1"/>
    <property type="molecule type" value="Genomic_DNA"/>
</dbReference>